<keyword evidence="3" id="KW-0270">Exopolysaccharide synthesis</keyword>
<name>A0A0R1GHB5_9LACO</name>
<organism evidence="4 5">
    <name type="scientific">Loigolactobacillus bifermentans DSM 20003</name>
    <dbReference type="NCBI Taxonomy" id="1423726"/>
    <lineage>
        <taxon>Bacteria</taxon>
        <taxon>Bacillati</taxon>
        <taxon>Bacillota</taxon>
        <taxon>Bacilli</taxon>
        <taxon>Lactobacillales</taxon>
        <taxon>Lactobacillaceae</taxon>
        <taxon>Loigolactobacillus</taxon>
    </lineage>
</organism>
<accession>A0A0R1GHB5</accession>
<dbReference type="PANTHER" id="PTHR32309:SF13">
    <property type="entry name" value="FERRIC ENTEROBACTIN TRANSPORT PROTEIN FEPE"/>
    <property type="match status" value="1"/>
</dbReference>
<comment type="pathway">
    <text evidence="1">Capsule biogenesis; capsule polysaccharide biosynthesis.</text>
</comment>
<proteinExistence type="predicted"/>
<dbReference type="InterPro" id="IPR027417">
    <property type="entry name" value="P-loop_NTPase"/>
</dbReference>
<protein>
    <recommendedName>
        <fullName evidence="6">Non-specific protein-tyrosine kinase</fullName>
    </recommendedName>
</protein>
<keyword evidence="2" id="KW-0972">Capsule biogenesis/degradation</keyword>
<keyword evidence="5" id="KW-1185">Reference proteome</keyword>
<dbReference type="OrthoDB" id="9794577at2"/>
<dbReference type="Gene3D" id="3.40.50.300">
    <property type="entry name" value="P-loop containing nucleotide triphosphate hydrolases"/>
    <property type="match status" value="1"/>
</dbReference>
<reference evidence="4 5" key="1">
    <citation type="journal article" date="2015" name="Genome Announc.">
        <title>Expanding the biotechnology potential of lactobacilli through comparative genomics of 213 strains and associated genera.</title>
        <authorList>
            <person name="Sun Z."/>
            <person name="Harris H.M."/>
            <person name="McCann A."/>
            <person name="Guo C."/>
            <person name="Argimon S."/>
            <person name="Zhang W."/>
            <person name="Yang X."/>
            <person name="Jeffery I.B."/>
            <person name="Cooney J.C."/>
            <person name="Kagawa T.F."/>
            <person name="Liu W."/>
            <person name="Song Y."/>
            <person name="Salvetti E."/>
            <person name="Wrobel A."/>
            <person name="Rasinkangas P."/>
            <person name="Parkhill J."/>
            <person name="Rea M.C."/>
            <person name="O'Sullivan O."/>
            <person name="Ritari J."/>
            <person name="Douillard F.P."/>
            <person name="Paul Ross R."/>
            <person name="Yang R."/>
            <person name="Briner A.E."/>
            <person name="Felis G.E."/>
            <person name="de Vos W.M."/>
            <person name="Barrangou R."/>
            <person name="Klaenhammer T.R."/>
            <person name="Caufield P.W."/>
            <person name="Cui Y."/>
            <person name="Zhang H."/>
            <person name="O'Toole P.W."/>
        </authorList>
    </citation>
    <scope>NUCLEOTIDE SEQUENCE [LARGE SCALE GENOMIC DNA]</scope>
    <source>
        <strain evidence="4 5">DSM 20003</strain>
    </source>
</reference>
<dbReference type="GO" id="GO:0000271">
    <property type="term" value="P:polysaccharide biosynthetic process"/>
    <property type="evidence" value="ECO:0007669"/>
    <property type="project" value="UniProtKB-KW"/>
</dbReference>
<dbReference type="Proteomes" id="UP000051461">
    <property type="component" value="Unassembled WGS sequence"/>
</dbReference>
<evidence type="ECO:0000256" key="2">
    <source>
        <dbReference type="ARBA" id="ARBA00022903"/>
    </source>
</evidence>
<evidence type="ECO:0000256" key="3">
    <source>
        <dbReference type="ARBA" id="ARBA00023169"/>
    </source>
</evidence>
<evidence type="ECO:0000313" key="4">
    <source>
        <dbReference type="EMBL" id="KRK33429.1"/>
    </source>
</evidence>
<dbReference type="PATRIC" id="fig|1423726.3.peg.1237"/>
<evidence type="ECO:0000256" key="1">
    <source>
        <dbReference type="ARBA" id="ARBA00005132"/>
    </source>
</evidence>
<gene>
    <name evidence="4" type="ORF">FC07_GL001190</name>
</gene>
<dbReference type="PANTHER" id="PTHR32309">
    <property type="entry name" value="TYROSINE-PROTEIN KINASE"/>
    <property type="match status" value="1"/>
</dbReference>
<dbReference type="SUPFAM" id="SSF52540">
    <property type="entry name" value="P-loop containing nucleoside triphosphate hydrolases"/>
    <property type="match status" value="1"/>
</dbReference>
<evidence type="ECO:0008006" key="6">
    <source>
        <dbReference type="Google" id="ProtNLM"/>
    </source>
</evidence>
<dbReference type="AlphaFoldDB" id="A0A0R1GHB5"/>
<dbReference type="GO" id="GO:0005886">
    <property type="term" value="C:plasma membrane"/>
    <property type="evidence" value="ECO:0007669"/>
    <property type="project" value="TreeGrafter"/>
</dbReference>
<dbReference type="GO" id="GO:0004713">
    <property type="term" value="F:protein tyrosine kinase activity"/>
    <property type="evidence" value="ECO:0007669"/>
    <property type="project" value="TreeGrafter"/>
</dbReference>
<comment type="caution">
    <text evidence="4">The sequence shown here is derived from an EMBL/GenBank/DDBJ whole genome shotgun (WGS) entry which is preliminary data.</text>
</comment>
<dbReference type="EMBL" id="AZDA01000116">
    <property type="protein sequence ID" value="KRK33429.1"/>
    <property type="molecule type" value="Genomic_DNA"/>
</dbReference>
<dbReference type="RefSeq" id="WP_057905365.1">
    <property type="nucleotide sequence ID" value="NZ_AZDA01000116.1"/>
</dbReference>
<dbReference type="InterPro" id="IPR050445">
    <property type="entry name" value="Bact_polysacc_biosynth/exp"/>
</dbReference>
<dbReference type="STRING" id="1423726.FC07_GL001190"/>
<evidence type="ECO:0000313" key="5">
    <source>
        <dbReference type="Proteomes" id="UP000051461"/>
    </source>
</evidence>
<sequence length="200" mass="21733">MPTTLTMIKQPQGAFARQIRLLRTQLLAIHPGQVIQFAPLTPSADLTPLVANLAVALANIQQRVLLIDLQLQQPRLQDYFSVDPVGIADYLAQHNSLKLTTFTPKPTLTLLGAGRSAQPTADLLGTPQFDQLIQQFRLHYDLVLLLTPPLPTTADAQIIAPSSDGVILTVAANTKKRALTDTLDCLKTLQVPVIGSVYLT</sequence>